<evidence type="ECO:0000313" key="11">
    <source>
        <dbReference type="EMBL" id="KAJ0396012.1"/>
    </source>
</evidence>
<feature type="region of interest" description="Disordered" evidence="8">
    <location>
        <begin position="1"/>
        <end position="42"/>
    </location>
</feature>
<evidence type="ECO:0000259" key="10">
    <source>
        <dbReference type="Pfam" id="PF22600"/>
    </source>
</evidence>
<dbReference type="InterPro" id="IPR002058">
    <property type="entry name" value="PAP_assoc"/>
</dbReference>
<dbReference type="CDD" id="cd05402">
    <property type="entry name" value="NT_PAP_TUTase"/>
    <property type="match status" value="1"/>
</dbReference>
<keyword evidence="12" id="KW-1185">Reference proteome</keyword>
<feature type="compositionally biased region" description="Basic residues" evidence="8">
    <location>
        <begin position="17"/>
        <end position="27"/>
    </location>
</feature>
<dbReference type="Pfam" id="PF22600">
    <property type="entry name" value="MTPAP-like_central"/>
    <property type="match status" value="1"/>
</dbReference>
<dbReference type="PANTHER" id="PTHR12271">
    <property type="entry name" value="POLY A POLYMERASE CID PAP -RELATED"/>
    <property type="match status" value="1"/>
</dbReference>
<feature type="domain" description="PAP-associated" evidence="9">
    <location>
        <begin position="514"/>
        <end position="568"/>
    </location>
</feature>
<keyword evidence="5" id="KW-0808">Transferase</keyword>
<sequence length="626" mass="67850">MTPTREEMEVTVGAAPARKRPRRGARKSKAERLAARNVDASAASADSLLAELHALLRNEAPGDAEQTTSERWDRAQRLAWRVGSLSARRSVVSTLLFERQAPRAAVHYASRLQLSSAELLDLLVDGCRAAAAFDEGPSLLAAKFLADASDALVSSAGRLERLLLPWLAQHQAAASGAAATETSAVAMVTAVTETEPSDNSSNKRKTPSSSTALLTAVRLALSTHKHQDEKLALQRQLVRRVLSLGQHETVALQYAPAFRSRLDALATRVRVAPARDDAVAIDRELERRLALATTVETALRRLWPDARVLVFGSSATGTLLLDDDDGAAAGSRDDVDLCVLLPSCPERQQATAPIVEDIKDHLALELGVDVLAVGNARIPIARWTDPTTALQCDLCVNNVAALWNTVLVRHLVLQSPFASVARRVCVWMKRWLRSRRQRLGESLTSYGLVLLVLHYLQRDGLLPPVDAAALAATGAHDEDQGPGAVAVDAMEQRVQQLLRDGSSRGGGRASCPSLESLVVGFFRFYGAGGFDFEHGVVSLRHPTPTKQAKGWSRKTWRFSLSIEDPIETARDLGSLFSRATLARFRAALVECVVRIDAVAEADAPAETLLEALLKPERQAQTTPRNK</sequence>
<comment type="subcellular location">
    <subcellularLocation>
        <location evidence="3">Cytoplasm</location>
    </subcellularLocation>
</comment>
<evidence type="ECO:0000256" key="6">
    <source>
        <dbReference type="ARBA" id="ARBA00022723"/>
    </source>
</evidence>
<evidence type="ECO:0000259" key="9">
    <source>
        <dbReference type="Pfam" id="PF03828"/>
    </source>
</evidence>
<protein>
    <recommendedName>
        <fullName evidence="13">PAP-associated domain-containing protein</fullName>
    </recommendedName>
</protein>
<keyword evidence="6" id="KW-0479">Metal-binding</keyword>
<dbReference type="InterPro" id="IPR043519">
    <property type="entry name" value="NT_sf"/>
</dbReference>
<dbReference type="InterPro" id="IPR054708">
    <property type="entry name" value="MTPAP-like_central"/>
</dbReference>
<dbReference type="PANTHER" id="PTHR12271:SF40">
    <property type="entry name" value="POLY(A) RNA POLYMERASE GLD2"/>
    <property type="match status" value="1"/>
</dbReference>
<name>A0AAD5M659_PYTIN</name>
<evidence type="ECO:0000256" key="4">
    <source>
        <dbReference type="ARBA" id="ARBA00022490"/>
    </source>
</evidence>
<organism evidence="11 12">
    <name type="scientific">Pythium insidiosum</name>
    <name type="common">Pythiosis disease agent</name>
    <dbReference type="NCBI Taxonomy" id="114742"/>
    <lineage>
        <taxon>Eukaryota</taxon>
        <taxon>Sar</taxon>
        <taxon>Stramenopiles</taxon>
        <taxon>Oomycota</taxon>
        <taxon>Peronosporomycetes</taxon>
        <taxon>Pythiales</taxon>
        <taxon>Pythiaceae</taxon>
        <taxon>Pythium</taxon>
    </lineage>
</organism>
<comment type="cofactor">
    <cofactor evidence="2">
        <name>Mg(2+)</name>
        <dbReference type="ChEBI" id="CHEBI:18420"/>
    </cofactor>
</comment>
<comment type="cofactor">
    <cofactor evidence="1">
        <name>Mn(2+)</name>
        <dbReference type="ChEBI" id="CHEBI:29035"/>
    </cofactor>
</comment>
<dbReference type="Proteomes" id="UP001209570">
    <property type="component" value="Unassembled WGS sequence"/>
</dbReference>
<dbReference type="AlphaFoldDB" id="A0AAD5M659"/>
<evidence type="ECO:0000256" key="3">
    <source>
        <dbReference type="ARBA" id="ARBA00004496"/>
    </source>
</evidence>
<dbReference type="GO" id="GO:0005737">
    <property type="term" value="C:cytoplasm"/>
    <property type="evidence" value="ECO:0007669"/>
    <property type="project" value="UniProtKB-SubCell"/>
</dbReference>
<keyword evidence="7" id="KW-0460">Magnesium</keyword>
<dbReference type="Gene3D" id="3.30.460.10">
    <property type="entry name" value="Beta Polymerase, domain 2"/>
    <property type="match status" value="1"/>
</dbReference>
<accession>A0AAD5M659</accession>
<evidence type="ECO:0000256" key="2">
    <source>
        <dbReference type="ARBA" id="ARBA00001946"/>
    </source>
</evidence>
<dbReference type="SUPFAM" id="SSF81301">
    <property type="entry name" value="Nucleotidyltransferase"/>
    <property type="match status" value="1"/>
</dbReference>
<dbReference type="EMBL" id="JAKCXM010000314">
    <property type="protein sequence ID" value="KAJ0396012.1"/>
    <property type="molecule type" value="Genomic_DNA"/>
</dbReference>
<evidence type="ECO:0000256" key="7">
    <source>
        <dbReference type="ARBA" id="ARBA00022842"/>
    </source>
</evidence>
<dbReference type="Pfam" id="PF03828">
    <property type="entry name" value="PAP_assoc"/>
    <property type="match status" value="1"/>
</dbReference>
<evidence type="ECO:0000256" key="5">
    <source>
        <dbReference type="ARBA" id="ARBA00022679"/>
    </source>
</evidence>
<feature type="domain" description="Poly(A) RNA polymerase mitochondrial-like central palm" evidence="10">
    <location>
        <begin position="282"/>
        <end position="410"/>
    </location>
</feature>
<comment type="caution">
    <text evidence="11">The sequence shown here is derived from an EMBL/GenBank/DDBJ whole genome shotgun (WGS) entry which is preliminary data.</text>
</comment>
<evidence type="ECO:0000256" key="8">
    <source>
        <dbReference type="SAM" id="MobiDB-lite"/>
    </source>
</evidence>
<evidence type="ECO:0000256" key="1">
    <source>
        <dbReference type="ARBA" id="ARBA00001936"/>
    </source>
</evidence>
<dbReference type="GO" id="GO:0016779">
    <property type="term" value="F:nucleotidyltransferase activity"/>
    <property type="evidence" value="ECO:0007669"/>
    <property type="project" value="TreeGrafter"/>
</dbReference>
<proteinExistence type="predicted"/>
<dbReference type="SUPFAM" id="SSF81631">
    <property type="entry name" value="PAP/OAS1 substrate-binding domain"/>
    <property type="match status" value="1"/>
</dbReference>
<evidence type="ECO:0000313" key="12">
    <source>
        <dbReference type="Proteomes" id="UP001209570"/>
    </source>
</evidence>
<evidence type="ECO:0008006" key="13">
    <source>
        <dbReference type="Google" id="ProtNLM"/>
    </source>
</evidence>
<reference evidence="11" key="1">
    <citation type="submission" date="2021-12" db="EMBL/GenBank/DDBJ databases">
        <title>Prjna785345.</title>
        <authorList>
            <person name="Rujirawat T."/>
            <person name="Krajaejun T."/>
        </authorList>
    </citation>
    <scope>NUCLEOTIDE SEQUENCE</scope>
    <source>
        <strain evidence="11">Pi057C3</strain>
    </source>
</reference>
<dbReference type="Gene3D" id="1.10.1410.10">
    <property type="match status" value="1"/>
</dbReference>
<keyword evidence="4" id="KW-0963">Cytoplasm</keyword>
<gene>
    <name evidence="11" type="ORF">P43SY_009742</name>
</gene>
<dbReference type="GO" id="GO:0031123">
    <property type="term" value="P:RNA 3'-end processing"/>
    <property type="evidence" value="ECO:0007669"/>
    <property type="project" value="TreeGrafter"/>
</dbReference>
<dbReference type="GO" id="GO:0046872">
    <property type="term" value="F:metal ion binding"/>
    <property type="evidence" value="ECO:0007669"/>
    <property type="project" value="UniProtKB-KW"/>
</dbReference>